<organism evidence="2 3">
    <name type="scientific">Rhododendron griersonianum</name>
    <dbReference type="NCBI Taxonomy" id="479676"/>
    <lineage>
        <taxon>Eukaryota</taxon>
        <taxon>Viridiplantae</taxon>
        <taxon>Streptophyta</taxon>
        <taxon>Embryophyta</taxon>
        <taxon>Tracheophyta</taxon>
        <taxon>Spermatophyta</taxon>
        <taxon>Magnoliopsida</taxon>
        <taxon>eudicotyledons</taxon>
        <taxon>Gunneridae</taxon>
        <taxon>Pentapetalae</taxon>
        <taxon>asterids</taxon>
        <taxon>Ericales</taxon>
        <taxon>Ericaceae</taxon>
        <taxon>Ericoideae</taxon>
        <taxon>Rhodoreae</taxon>
        <taxon>Rhododendron</taxon>
    </lineage>
</organism>
<keyword evidence="1" id="KW-0175">Coiled coil</keyword>
<dbReference type="AlphaFoldDB" id="A0AAV6IB25"/>
<dbReference type="EMBL" id="JACTNZ010000011">
    <property type="protein sequence ID" value="KAG5525911.1"/>
    <property type="molecule type" value="Genomic_DNA"/>
</dbReference>
<accession>A0AAV6IB25</accession>
<dbReference type="Proteomes" id="UP000823749">
    <property type="component" value="Chromosome 11"/>
</dbReference>
<sequence>MEFGNNLLKTMRRLEFANAELEKMNESLASSNEALVSKNDEFVLKDQEMVITNIQKNDELMKLLTYSRSKEWRMKVIVLMLVFIVVGKKNCHLMYLA</sequence>
<protein>
    <submittedName>
        <fullName evidence="2">Uncharacterized protein</fullName>
    </submittedName>
</protein>
<reference evidence="2" key="1">
    <citation type="submission" date="2020-08" db="EMBL/GenBank/DDBJ databases">
        <title>Plant Genome Project.</title>
        <authorList>
            <person name="Zhang R.-G."/>
        </authorList>
    </citation>
    <scope>NUCLEOTIDE SEQUENCE</scope>
    <source>
        <strain evidence="2">WSP0</strain>
        <tissue evidence="2">Leaf</tissue>
    </source>
</reference>
<evidence type="ECO:0000313" key="2">
    <source>
        <dbReference type="EMBL" id="KAG5525911.1"/>
    </source>
</evidence>
<gene>
    <name evidence="2" type="ORF">RHGRI_032269</name>
</gene>
<evidence type="ECO:0000313" key="3">
    <source>
        <dbReference type="Proteomes" id="UP000823749"/>
    </source>
</evidence>
<keyword evidence="3" id="KW-1185">Reference proteome</keyword>
<feature type="coiled-coil region" evidence="1">
    <location>
        <begin position="7"/>
        <end position="41"/>
    </location>
</feature>
<name>A0AAV6IB25_9ERIC</name>
<evidence type="ECO:0000256" key="1">
    <source>
        <dbReference type="SAM" id="Coils"/>
    </source>
</evidence>
<proteinExistence type="predicted"/>
<comment type="caution">
    <text evidence="2">The sequence shown here is derived from an EMBL/GenBank/DDBJ whole genome shotgun (WGS) entry which is preliminary data.</text>
</comment>